<name>A0A0P9N289_PSESX</name>
<evidence type="ECO:0000313" key="1">
    <source>
        <dbReference type="EMBL" id="KPW95713.1"/>
    </source>
</evidence>
<comment type="caution">
    <text evidence="1">The sequence shown here is derived from an EMBL/GenBank/DDBJ whole genome shotgun (WGS) entry which is preliminary data.</text>
</comment>
<reference evidence="1 2" key="1">
    <citation type="submission" date="2015-09" db="EMBL/GenBank/DDBJ databases">
        <title>Genome announcement of multiple Pseudomonas syringae strains.</title>
        <authorList>
            <person name="Thakur S."/>
            <person name="Wang P.W."/>
            <person name="Gong Y."/>
            <person name="Weir B.S."/>
            <person name="Guttman D.S."/>
        </authorList>
    </citation>
    <scope>NUCLEOTIDE SEQUENCE [LARGE SCALE GENOMIC DNA]</scope>
    <source>
        <strain evidence="1 2">ICMP9419</strain>
    </source>
</reference>
<gene>
    <name evidence="1" type="ORF">ALO79_200303</name>
</gene>
<proteinExistence type="predicted"/>
<protein>
    <submittedName>
        <fullName evidence="1">Uncharacterized protein</fullName>
    </submittedName>
</protein>
<evidence type="ECO:0000313" key="2">
    <source>
        <dbReference type="Proteomes" id="UP000050381"/>
    </source>
</evidence>
<dbReference type="AlphaFoldDB" id="A0A0P9N289"/>
<dbReference type="EMBL" id="LJQD01000251">
    <property type="protein sequence ID" value="KPW95713.1"/>
    <property type="molecule type" value="Genomic_DNA"/>
</dbReference>
<organism evidence="1 2">
    <name type="scientific">Pseudomonas syringae pv. castaneae</name>
    <dbReference type="NCBI Taxonomy" id="264450"/>
    <lineage>
        <taxon>Bacteria</taxon>
        <taxon>Pseudomonadati</taxon>
        <taxon>Pseudomonadota</taxon>
        <taxon>Gammaproteobacteria</taxon>
        <taxon>Pseudomonadales</taxon>
        <taxon>Pseudomonadaceae</taxon>
        <taxon>Pseudomonas</taxon>
        <taxon>Pseudomonas syringae</taxon>
    </lineage>
</organism>
<sequence>MHPIHTALTFLTMGQALKALSGVSKQTVDQEDLLSLCEDDRCKLYASIGSACGITEFTGEADEVREKVFCAGRQRVHSVQTVRRARPGIPVSICVSGPVFLEGDSLEDVIRVWDCEVDIGEVELLFRSADISNLAESLTVPAQPAKVLGPRERDSWSAVVAGLALAAGIDMKHADAAATTIIHAGSGKVPMPCANTVAKVIKQAALLLPDGS</sequence>
<dbReference type="Proteomes" id="UP000050381">
    <property type="component" value="Unassembled WGS sequence"/>
</dbReference>
<dbReference type="PATRIC" id="fig|264450.4.peg.1526"/>
<accession>A0A0P9N289</accession>